<dbReference type="InterPro" id="IPR002347">
    <property type="entry name" value="SDR_fam"/>
</dbReference>
<evidence type="ECO:0000256" key="1">
    <source>
        <dbReference type="ARBA" id="ARBA00006484"/>
    </source>
</evidence>
<accession>A0ABU8VNA5</accession>
<protein>
    <submittedName>
        <fullName evidence="3">Glucose 1-dehydrogenase</fullName>
        <ecNumber evidence="3">1.1.1.47</ecNumber>
    </submittedName>
</protein>
<dbReference type="NCBIfam" id="NF005559">
    <property type="entry name" value="PRK07231.1"/>
    <property type="match status" value="1"/>
</dbReference>
<name>A0ABU8VNA5_9BURK</name>
<keyword evidence="4" id="KW-1185">Reference proteome</keyword>
<sequence>MTSSEPKVCLITGGASGLGRATSLRFARDGYNVVIGDRDAAGGEETVAQIVAAGGSAVFLRTDVTVPAEVQALIEAAMGAHGRLDCAVNNAAVEGARGFLVDYSEDEARRLYDVNFMGVFTAMKHEIKAMLKSGGGAIVNVGSSAGLRGTPRMAAYCATKHALVGLTKSAALEYGEQGIRVNIIAPGSFRTPMSERLYGKDIDAAISSVTPLRRVGSAAEVAEAIYWLASPASSFVTGASLNVDGGKLAGPVMGVTALWKVE</sequence>
<dbReference type="EC" id="1.1.1.47" evidence="3"/>
<evidence type="ECO:0000313" key="3">
    <source>
        <dbReference type="EMBL" id="MEJ8814637.1"/>
    </source>
</evidence>
<dbReference type="PROSITE" id="PS00061">
    <property type="entry name" value="ADH_SHORT"/>
    <property type="match status" value="1"/>
</dbReference>
<organism evidence="3 4">
    <name type="scientific">Variovorax ureilyticus</name>
    <dbReference type="NCBI Taxonomy" id="1836198"/>
    <lineage>
        <taxon>Bacteria</taxon>
        <taxon>Pseudomonadati</taxon>
        <taxon>Pseudomonadota</taxon>
        <taxon>Betaproteobacteria</taxon>
        <taxon>Burkholderiales</taxon>
        <taxon>Comamonadaceae</taxon>
        <taxon>Variovorax</taxon>
    </lineage>
</organism>
<reference evidence="3 4" key="1">
    <citation type="submission" date="2024-03" db="EMBL/GenBank/DDBJ databases">
        <title>Novel species of the genus Variovorax.</title>
        <authorList>
            <person name="Liu Q."/>
            <person name="Xin Y.-H."/>
        </authorList>
    </citation>
    <scope>NUCLEOTIDE SEQUENCE [LARGE SCALE GENOMIC DNA]</scope>
    <source>
        <strain evidence="3 4">KACC 18899</strain>
    </source>
</reference>
<keyword evidence="2 3" id="KW-0560">Oxidoreductase</keyword>
<dbReference type="RefSeq" id="WP_340359867.1">
    <property type="nucleotide sequence ID" value="NZ_JBBKZU010000014.1"/>
</dbReference>
<gene>
    <name evidence="3" type="ORF">WKW77_26420</name>
</gene>
<dbReference type="GO" id="GO:0047936">
    <property type="term" value="F:glucose 1-dehydrogenase [NAD(P)+] activity"/>
    <property type="evidence" value="ECO:0007669"/>
    <property type="project" value="UniProtKB-EC"/>
</dbReference>
<dbReference type="PRINTS" id="PR00080">
    <property type="entry name" value="SDRFAMILY"/>
</dbReference>
<dbReference type="Proteomes" id="UP001365846">
    <property type="component" value="Unassembled WGS sequence"/>
</dbReference>
<evidence type="ECO:0000313" key="4">
    <source>
        <dbReference type="Proteomes" id="UP001365846"/>
    </source>
</evidence>
<dbReference type="CDD" id="cd05233">
    <property type="entry name" value="SDR_c"/>
    <property type="match status" value="1"/>
</dbReference>
<evidence type="ECO:0000256" key="2">
    <source>
        <dbReference type="ARBA" id="ARBA00023002"/>
    </source>
</evidence>
<dbReference type="InterPro" id="IPR020904">
    <property type="entry name" value="Sc_DH/Rdtase_CS"/>
</dbReference>
<dbReference type="PANTHER" id="PTHR24321:SF8">
    <property type="entry name" value="ESTRADIOL 17-BETA-DEHYDROGENASE 8-RELATED"/>
    <property type="match status" value="1"/>
</dbReference>
<dbReference type="Pfam" id="PF13561">
    <property type="entry name" value="adh_short_C2"/>
    <property type="match status" value="1"/>
</dbReference>
<comment type="similarity">
    <text evidence="1">Belongs to the short-chain dehydrogenases/reductases (SDR) family.</text>
</comment>
<dbReference type="PRINTS" id="PR00081">
    <property type="entry name" value="GDHRDH"/>
</dbReference>
<comment type="caution">
    <text evidence="3">The sequence shown here is derived from an EMBL/GenBank/DDBJ whole genome shotgun (WGS) entry which is preliminary data.</text>
</comment>
<dbReference type="PANTHER" id="PTHR24321">
    <property type="entry name" value="DEHYDROGENASES, SHORT CHAIN"/>
    <property type="match status" value="1"/>
</dbReference>
<dbReference type="SUPFAM" id="SSF51735">
    <property type="entry name" value="NAD(P)-binding Rossmann-fold domains"/>
    <property type="match status" value="1"/>
</dbReference>
<dbReference type="EMBL" id="JBBKZU010000014">
    <property type="protein sequence ID" value="MEJ8814637.1"/>
    <property type="molecule type" value="Genomic_DNA"/>
</dbReference>
<dbReference type="InterPro" id="IPR036291">
    <property type="entry name" value="NAD(P)-bd_dom_sf"/>
</dbReference>
<proteinExistence type="inferred from homology"/>
<dbReference type="Gene3D" id="3.40.50.720">
    <property type="entry name" value="NAD(P)-binding Rossmann-like Domain"/>
    <property type="match status" value="1"/>
</dbReference>